<evidence type="ECO:0000259" key="10">
    <source>
        <dbReference type="Pfam" id="PF09813"/>
    </source>
</evidence>
<protein>
    <recommendedName>
        <fullName evidence="9">Cytochrome c oxidase assembly factor 3</fullName>
    </recommendedName>
</protein>
<evidence type="ECO:0000256" key="2">
    <source>
        <dbReference type="ARBA" id="ARBA00004304"/>
    </source>
</evidence>
<dbReference type="PANTHER" id="PTHR15642">
    <property type="entry name" value="CYTOCHROME C OXIDASE ASSEMBLY FACTOR 3, MITOCHONDRIAL"/>
    <property type="match status" value="1"/>
</dbReference>
<evidence type="ECO:0000256" key="5">
    <source>
        <dbReference type="ARBA" id="ARBA00022692"/>
    </source>
</evidence>
<dbReference type="Pfam" id="PF09813">
    <property type="entry name" value="Coa3_cc"/>
    <property type="match status" value="1"/>
</dbReference>
<dbReference type="OrthoDB" id="10018333at2759"/>
<dbReference type="GeneID" id="25297377"/>
<keyword evidence="8 9" id="KW-0472">Membrane</keyword>
<comment type="function">
    <text evidence="1 9">Required for assembly of cytochrome c oxidase (complex IV).</text>
</comment>
<dbReference type="VEuPathDB" id="FungiDB:Z518_09306"/>
<gene>
    <name evidence="11" type="ORF">Z518_09306</name>
</gene>
<evidence type="ECO:0000256" key="8">
    <source>
        <dbReference type="ARBA" id="ARBA00023136"/>
    </source>
</evidence>
<dbReference type="InterPro" id="IPR041752">
    <property type="entry name" value="Coa3"/>
</dbReference>
<reference evidence="11 12" key="1">
    <citation type="submission" date="2015-01" db="EMBL/GenBank/DDBJ databases">
        <title>The Genome Sequence of Rhinocladiella mackenzie CBS 650.93.</title>
        <authorList>
            <consortium name="The Broad Institute Genomics Platform"/>
            <person name="Cuomo C."/>
            <person name="de Hoog S."/>
            <person name="Gorbushina A."/>
            <person name="Stielow B."/>
            <person name="Teixiera M."/>
            <person name="Abouelleil A."/>
            <person name="Chapman S.B."/>
            <person name="Priest M."/>
            <person name="Young S.K."/>
            <person name="Wortman J."/>
            <person name="Nusbaum C."/>
            <person name="Birren B."/>
        </authorList>
    </citation>
    <scope>NUCLEOTIDE SEQUENCE [LARGE SCALE GENOMIC DNA]</scope>
    <source>
        <strain evidence="11 12">CBS 650.93</strain>
    </source>
</reference>
<evidence type="ECO:0000256" key="1">
    <source>
        <dbReference type="ARBA" id="ARBA00003064"/>
    </source>
</evidence>
<proteinExistence type="inferred from homology"/>
<keyword evidence="7 9" id="KW-0496">Mitochondrion</keyword>
<dbReference type="PANTHER" id="PTHR15642:SF3">
    <property type="entry name" value="CYTOCHROME C OXIDASE ASSEMBLY FACTOR 3 HOMOLOG, MITOCHONDRIAL"/>
    <property type="match status" value="1"/>
</dbReference>
<dbReference type="Proteomes" id="UP000053617">
    <property type="component" value="Unassembled WGS sequence"/>
</dbReference>
<keyword evidence="9" id="KW-0999">Mitochondrion inner membrane</keyword>
<evidence type="ECO:0000256" key="7">
    <source>
        <dbReference type="ARBA" id="ARBA00023128"/>
    </source>
</evidence>
<keyword evidence="12" id="KW-1185">Reference proteome</keyword>
<comment type="subunit">
    <text evidence="4 9">Component of 250-400 kDa complexes called cytochrome oxidase assembly intermediates or COA complexes.</text>
</comment>
<evidence type="ECO:0000256" key="9">
    <source>
        <dbReference type="RuleBase" id="RU367056"/>
    </source>
</evidence>
<dbReference type="InterPro" id="IPR018628">
    <property type="entry name" value="Coa3_CC"/>
</dbReference>
<evidence type="ECO:0000256" key="4">
    <source>
        <dbReference type="ARBA" id="ARBA00011351"/>
    </source>
</evidence>
<dbReference type="GO" id="GO:0033617">
    <property type="term" value="P:mitochondrial respiratory chain complex IV assembly"/>
    <property type="evidence" value="ECO:0007669"/>
    <property type="project" value="UniProtKB-UniRule"/>
</dbReference>
<sequence>MRPTLPLRRGLLKRSSYYDSDYRTGAALYRARRPYLFKNIITGVSIFTFAVGVFAFTLKAVGQETFDDVIVPDAPAQSPKAPTAHANGMRS</sequence>
<evidence type="ECO:0000256" key="3">
    <source>
        <dbReference type="ARBA" id="ARBA00007035"/>
    </source>
</evidence>
<evidence type="ECO:0000256" key="6">
    <source>
        <dbReference type="ARBA" id="ARBA00022989"/>
    </source>
</evidence>
<feature type="transmembrane region" description="Helical" evidence="9">
    <location>
        <begin position="40"/>
        <end position="58"/>
    </location>
</feature>
<evidence type="ECO:0000313" key="12">
    <source>
        <dbReference type="Proteomes" id="UP000053617"/>
    </source>
</evidence>
<dbReference type="EMBL" id="KN847481">
    <property type="protein sequence ID" value="KIX01580.1"/>
    <property type="molecule type" value="Genomic_DNA"/>
</dbReference>
<dbReference type="STRING" id="1442369.A0A0D2IYC7"/>
<organism evidence="11 12">
    <name type="scientific">Rhinocladiella mackenziei CBS 650.93</name>
    <dbReference type="NCBI Taxonomy" id="1442369"/>
    <lineage>
        <taxon>Eukaryota</taxon>
        <taxon>Fungi</taxon>
        <taxon>Dikarya</taxon>
        <taxon>Ascomycota</taxon>
        <taxon>Pezizomycotina</taxon>
        <taxon>Eurotiomycetes</taxon>
        <taxon>Chaetothyriomycetidae</taxon>
        <taxon>Chaetothyriales</taxon>
        <taxon>Herpotrichiellaceae</taxon>
        <taxon>Rhinocladiella</taxon>
    </lineage>
</organism>
<dbReference type="HOGENOM" id="CLU_153999_2_0_1"/>
<evidence type="ECO:0000313" key="11">
    <source>
        <dbReference type="EMBL" id="KIX01580.1"/>
    </source>
</evidence>
<keyword evidence="5 9" id="KW-0812">Transmembrane</keyword>
<accession>A0A0D2IYC7</accession>
<feature type="domain" description="Cytochrome c oxidase assembly factor 3 mitochondrial coiled-coil" evidence="10">
    <location>
        <begin position="28"/>
        <end position="69"/>
    </location>
</feature>
<dbReference type="AlphaFoldDB" id="A0A0D2IYC7"/>
<name>A0A0D2IYC7_9EURO</name>
<comment type="subcellular location">
    <subcellularLocation>
        <location evidence="2">Mitochondrion membrane</location>
        <topology evidence="2">Single-pass membrane protein</topology>
    </subcellularLocation>
</comment>
<dbReference type="GO" id="GO:0005743">
    <property type="term" value="C:mitochondrial inner membrane"/>
    <property type="evidence" value="ECO:0007669"/>
    <property type="project" value="UniProtKB-UniRule"/>
</dbReference>
<comment type="similarity">
    <text evidence="3 9">Belongs to the COA3 family.</text>
</comment>
<keyword evidence="6 9" id="KW-1133">Transmembrane helix</keyword>
<dbReference type="RefSeq" id="XP_013268716.1">
    <property type="nucleotide sequence ID" value="XM_013413262.1"/>
</dbReference>